<feature type="domain" description="N-acetyltransferase" evidence="2">
    <location>
        <begin position="181"/>
        <end position="316"/>
    </location>
</feature>
<dbReference type="EMBL" id="VIGC01000048">
    <property type="protein sequence ID" value="TQE93165.1"/>
    <property type="molecule type" value="Genomic_DNA"/>
</dbReference>
<reference evidence="3 4" key="1">
    <citation type="submission" date="2019-06" db="EMBL/GenBank/DDBJ databases">
        <title>Genome sequence of Litorilinea aerophila BAA-2444.</title>
        <authorList>
            <person name="Maclea K.S."/>
            <person name="Maurais E.G."/>
            <person name="Iannazzi L.C."/>
        </authorList>
    </citation>
    <scope>NUCLEOTIDE SEQUENCE [LARGE SCALE GENOMIC DNA]</scope>
    <source>
        <strain evidence="3 4">ATCC BAA-2444</strain>
    </source>
</reference>
<name>A0A540V8Z3_9CHLR</name>
<dbReference type="AlphaFoldDB" id="A0A540V8Z3"/>
<dbReference type="Proteomes" id="UP000317371">
    <property type="component" value="Unassembled WGS sequence"/>
</dbReference>
<evidence type="ECO:0000259" key="2">
    <source>
        <dbReference type="PROSITE" id="PS51186"/>
    </source>
</evidence>
<dbReference type="SUPFAM" id="SSF55729">
    <property type="entry name" value="Acyl-CoA N-acyltransferases (Nat)"/>
    <property type="match status" value="1"/>
</dbReference>
<dbReference type="InterPro" id="IPR016181">
    <property type="entry name" value="Acyl_CoA_acyltransferase"/>
</dbReference>
<dbReference type="OrthoDB" id="160586at2"/>
<sequence length="316" mass="35012">MRSCEPGRSKRRSVPMAAEVSQTLELERATAAHLPQIRRFLQQVRRRHVDFGAEDLPGLVDRAHFWLAQEGERLVGLLCVQVETRPTTLPPTAPTRGYVRAAAVAHGYSPAPLLAALLQRVEGELRAAGNVPAYQLMAYGSAPWLLAGLLAGDFTQVDSIQFYQLTSLQRRPLPEPPPQVAQLAPAHAEQMADLAVLDAAAFEPLWHFSRQDLLELLMRSRLQVALYQGELAGYSALSSNSEREMQLARLAVHPRFQGQGIGRQLLWDSIAHARQSGCHVLALNTQTSNRRSQDLYRRSGFQAVGTAIPVLVRLVR</sequence>
<dbReference type="Pfam" id="PF00583">
    <property type="entry name" value="Acetyltransf_1"/>
    <property type="match status" value="1"/>
</dbReference>
<keyword evidence="4" id="KW-1185">Reference proteome</keyword>
<accession>A0A540V8Z3</accession>
<comment type="caution">
    <text evidence="3">The sequence shown here is derived from an EMBL/GenBank/DDBJ whole genome shotgun (WGS) entry which is preliminary data.</text>
</comment>
<keyword evidence="1 3" id="KW-0808">Transferase</keyword>
<gene>
    <name evidence="3" type="ORF">FKZ61_22620</name>
</gene>
<protein>
    <submittedName>
        <fullName evidence="3">GNAT family N-acetyltransferase</fullName>
    </submittedName>
</protein>
<dbReference type="PROSITE" id="PS51186">
    <property type="entry name" value="GNAT"/>
    <property type="match status" value="1"/>
</dbReference>
<proteinExistence type="predicted"/>
<dbReference type="PANTHER" id="PTHR13947">
    <property type="entry name" value="GNAT FAMILY N-ACETYLTRANSFERASE"/>
    <property type="match status" value="1"/>
</dbReference>
<organism evidence="3 4">
    <name type="scientific">Litorilinea aerophila</name>
    <dbReference type="NCBI Taxonomy" id="1204385"/>
    <lineage>
        <taxon>Bacteria</taxon>
        <taxon>Bacillati</taxon>
        <taxon>Chloroflexota</taxon>
        <taxon>Caldilineae</taxon>
        <taxon>Caldilineales</taxon>
        <taxon>Caldilineaceae</taxon>
        <taxon>Litorilinea</taxon>
    </lineage>
</organism>
<dbReference type="InParanoid" id="A0A540V8Z3"/>
<evidence type="ECO:0000256" key="1">
    <source>
        <dbReference type="ARBA" id="ARBA00022679"/>
    </source>
</evidence>
<dbReference type="GO" id="GO:0008080">
    <property type="term" value="F:N-acetyltransferase activity"/>
    <property type="evidence" value="ECO:0007669"/>
    <property type="project" value="InterPro"/>
</dbReference>
<evidence type="ECO:0000313" key="3">
    <source>
        <dbReference type="EMBL" id="TQE93165.1"/>
    </source>
</evidence>
<dbReference type="CDD" id="cd04301">
    <property type="entry name" value="NAT_SF"/>
    <property type="match status" value="1"/>
</dbReference>
<dbReference type="Gene3D" id="3.40.630.30">
    <property type="match status" value="2"/>
</dbReference>
<evidence type="ECO:0000313" key="4">
    <source>
        <dbReference type="Proteomes" id="UP000317371"/>
    </source>
</evidence>
<dbReference type="InterPro" id="IPR050769">
    <property type="entry name" value="NAT_camello-type"/>
</dbReference>
<dbReference type="InterPro" id="IPR000182">
    <property type="entry name" value="GNAT_dom"/>
</dbReference>
<dbReference type="PANTHER" id="PTHR13947:SF37">
    <property type="entry name" value="LD18367P"/>
    <property type="match status" value="1"/>
</dbReference>